<dbReference type="Proteomes" id="UP000179807">
    <property type="component" value="Unassembled WGS sequence"/>
</dbReference>
<protein>
    <submittedName>
        <fullName evidence="1">Uncharacterized protein</fullName>
    </submittedName>
</protein>
<gene>
    <name evidence="1" type="ORF">TRFO_25562</name>
</gene>
<evidence type="ECO:0000313" key="1">
    <source>
        <dbReference type="EMBL" id="OHT06447.1"/>
    </source>
</evidence>
<accession>A0A1J4K4X5</accession>
<evidence type="ECO:0000313" key="2">
    <source>
        <dbReference type="Proteomes" id="UP000179807"/>
    </source>
</evidence>
<reference evidence="1" key="1">
    <citation type="submission" date="2016-10" db="EMBL/GenBank/DDBJ databases">
        <authorList>
            <person name="Benchimol M."/>
            <person name="Almeida L.G."/>
            <person name="Vasconcelos A.T."/>
            <person name="Perreira-Neves A."/>
            <person name="Rosa I.A."/>
            <person name="Tasca T."/>
            <person name="Bogo M.R."/>
            <person name="de Souza W."/>
        </authorList>
    </citation>
    <scope>NUCLEOTIDE SEQUENCE [LARGE SCALE GENOMIC DNA]</scope>
    <source>
        <strain evidence="1">K</strain>
    </source>
</reference>
<dbReference type="RefSeq" id="XP_068359583.1">
    <property type="nucleotide sequence ID" value="XM_068504439.1"/>
</dbReference>
<dbReference type="SUPFAM" id="SSF48371">
    <property type="entry name" value="ARM repeat"/>
    <property type="match status" value="1"/>
</dbReference>
<keyword evidence="2" id="KW-1185">Reference proteome</keyword>
<dbReference type="AlphaFoldDB" id="A0A1J4K4X5"/>
<sequence length="506" mass="59923">MKVAYKEDDHLSNYDLKLNASSLHFQRLDDENNPNLIIPKDIEADAFIEFSMLCERIVSHFYAQIVDRPAFIFDLKRFAKLAHFSRSALFSSVFMEHEIYIILSSIFRKEVKNFDDEIFFGSLDDMIEIVLKLIKDFTSYSNEILLRFIEINFLQKLLKYYSRIPYNLKAYVFKIIGNALVEIEILQYNMDFNLMIQIIESEIQSYEENHDEEIINSAIWDLANFTNRNDLIDAFSTYLYLFHQLTDIFIKSIENSYEESLLGLYYFLQKSKSPRIEKEKEYNIKFSILNEYDEGRLKYCLESSFKIANNNIISRSLCVIDAYYLFFEEINNNILLFHQELNKKVLSNFLLYDDINIQKYTLNILITIVNRYPEFIQSLIIYGFYSNLSEMLQDSSYELKVPICYIIMKTSLYNFLEINHYFLMNDMISTSISCISSDIDNTIIPILDTILDGLFIYLTNDKFHDEMIVQLDEIGFSEILGSFQTEDENIILKIENILTIIQKKKE</sequence>
<dbReference type="EMBL" id="MLAK01000726">
    <property type="protein sequence ID" value="OHT06447.1"/>
    <property type="molecule type" value="Genomic_DNA"/>
</dbReference>
<dbReference type="VEuPathDB" id="TrichDB:TRFO_25562"/>
<comment type="caution">
    <text evidence="1">The sequence shown here is derived from an EMBL/GenBank/DDBJ whole genome shotgun (WGS) entry which is preliminary data.</text>
</comment>
<dbReference type="InterPro" id="IPR016024">
    <property type="entry name" value="ARM-type_fold"/>
</dbReference>
<name>A0A1J4K4X5_9EUKA</name>
<dbReference type="GeneID" id="94839143"/>
<dbReference type="InterPro" id="IPR011989">
    <property type="entry name" value="ARM-like"/>
</dbReference>
<dbReference type="Gene3D" id="1.25.10.10">
    <property type="entry name" value="Leucine-rich Repeat Variant"/>
    <property type="match status" value="1"/>
</dbReference>
<proteinExistence type="predicted"/>
<organism evidence="1 2">
    <name type="scientific">Tritrichomonas foetus</name>
    <dbReference type="NCBI Taxonomy" id="1144522"/>
    <lineage>
        <taxon>Eukaryota</taxon>
        <taxon>Metamonada</taxon>
        <taxon>Parabasalia</taxon>
        <taxon>Tritrichomonadida</taxon>
        <taxon>Tritrichomonadidae</taxon>
        <taxon>Tritrichomonas</taxon>
    </lineage>
</organism>